<comment type="similarity">
    <text evidence="2">Belongs to the UPF0014 family.</text>
</comment>
<feature type="transmembrane region" description="Helical" evidence="6">
    <location>
        <begin position="183"/>
        <end position="203"/>
    </location>
</feature>
<keyword evidence="8" id="KW-1185">Reference proteome</keyword>
<evidence type="ECO:0000256" key="3">
    <source>
        <dbReference type="ARBA" id="ARBA00022692"/>
    </source>
</evidence>
<dbReference type="KEGG" id="vpy:HZI73_09420"/>
<keyword evidence="5 6" id="KW-0472">Membrane</keyword>
<feature type="transmembrane region" description="Helical" evidence="6">
    <location>
        <begin position="38"/>
        <end position="59"/>
    </location>
</feature>
<feature type="transmembrane region" description="Helical" evidence="6">
    <location>
        <begin position="65"/>
        <end position="83"/>
    </location>
</feature>
<dbReference type="Proteomes" id="UP000683246">
    <property type="component" value="Chromosome"/>
</dbReference>
<sequence>MKGIIDLSVIQVALAYIFVVFVLIVVKRRGIHREKEIIVSSIRMTLQLILTGYVLQFVFDNPNAFITIGIIILMELFAIYTIFKKFKGKLSHPLKKVIAVAMSIGTFSCIVYFLLVVIRINPWFDPRYFIPIAGMLIGNSMTGISLGIHSLIEGMTVKRAIIEEALILGATPQKASRTVINNAFDAAILPTINSMVGMGIIFLPGMMTGQILGGADPTTAIAYQIAIMLGILGSVALTVVIMLKLSHSTFFNDESQLI</sequence>
<evidence type="ECO:0000256" key="2">
    <source>
        <dbReference type="ARBA" id="ARBA00005268"/>
    </source>
</evidence>
<reference evidence="7" key="1">
    <citation type="submission" date="2020-07" db="EMBL/GenBank/DDBJ databases">
        <title>Vallitalea pronyensis genome.</title>
        <authorList>
            <person name="Postec A."/>
        </authorList>
    </citation>
    <scope>NUCLEOTIDE SEQUENCE</scope>
    <source>
        <strain evidence="7">FatNI3</strain>
    </source>
</reference>
<gene>
    <name evidence="7" type="primary">fetB</name>
    <name evidence="7" type="ORF">HZI73_09420</name>
</gene>
<dbReference type="Pfam" id="PF03649">
    <property type="entry name" value="UPF0014"/>
    <property type="match status" value="1"/>
</dbReference>
<evidence type="ECO:0000313" key="7">
    <source>
        <dbReference type="EMBL" id="QUI22506.1"/>
    </source>
</evidence>
<feature type="transmembrane region" description="Helical" evidence="6">
    <location>
        <begin position="95"/>
        <end position="116"/>
    </location>
</feature>
<proteinExistence type="inferred from homology"/>
<dbReference type="GO" id="GO:0005886">
    <property type="term" value="C:plasma membrane"/>
    <property type="evidence" value="ECO:0007669"/>
    <property type="project" value="TreeGrafter"/>
</dbReference>
<name>A0A8J8MJ85_9FIRM</name>
<evidence type="ECO:0000256" key="6">
    <source>
        <dbReference type="SAM" id="Phobius"/>
    </source>
</evidence>
<dbReference type="EMBL" id="CP058649">
    <property type="protein sequence ID" value="QUI22506.1"/>
    <property type="molecule type" value="Genomic_DNA"/>
</dbReference>
<feature type="transmembrane region" description="Helical" evidence="6">
    <location>
        <begin position="128"/>
        <end position="152"/>
    </location>
</feature>
<feature type="transmembrane region" description="Helical" evidence="6">
    <location>
        <begin position="223"/>
        <end position="243"/>
    </location>
</feature>
<dbReference type="RefSeq" id="WP_212697995.1">
    <property type="nucleotide sequence ID" value="NZ_CP058649.1"/>
</dbReference>
<dbReference type="PANTHER" id="PTHR30028">
    <property type="entry name" value="UPF0014 INNER MEMBRANE PROTEIN YBBM-RELATED"/>
    <property type="match status" value="1"/>
</dbReference>
<comment type="subcellular location">
    <subcellularLocation>
        <location evidence="1">Membrane</location>
        <topology evidence="1">Multi-pass membrane protein</topology>
    </subcellularLocation>
</comment>
<keyword evidence="4 6" id="KW-1133">Transmembrane helix</keyword>
<accession>A0A8J8MJ85</accession>
<evidence type="ECO:0000313" key="8">
    <source>
        <dbReference type="Proteomes" id="UP000683246"/>
    </source>
</evidence>
<dbReference type="AlphaFoldDB" id="A0A8J8MJ85"/>
<keyword evidence="3 6" id="KW-0812">Transmembrane</keyword>
<evidence type="ECO:0000256" key="5">
    <source>
        <dbReference type="ARBA" id="ARBA00023136"/>
    </source>
</evidence>
<protein>
    <submittedName>
        <fullName evidence="7">Iron export ABC transporter permease subunit FetB</fullName>
    </submittedName>
</protein>
<dbReference type="InterPro" id="IPR005226">
    <property type="entry name" value="UPF0014_fam"/>
</dbReference>
<organism evidence="7 8">
    <name type="scientific">Vallitalea pronyensis</name>
    <dbReference type="NCBI Taxonomy" id="1348613"/>
    <lineage>
        <taxon>Bacteria</taxon>
        <taxon>Bacillati</taxon>
        <taxon>Bacillota</taxon>
        <taxon>Clostridia</taxon>
        <taxon>Lachnospirales</taxon>
        <taxon>Vallitaleaceae</taxon>
        <taxon>Vallitalea</taxon>
    </lineage>
</organism>
<evidence type="ECO:0000256" key="1">
    <source>
        <dbReference type="ARBA" id="ARBA00004141"/>
    </source>
</evidence>
<feature type="transmembrane region" description="Helical" evidence="6">
    <location>
        <begin position="6"/>
        <end position="26"/>
    </location>
</feature>
<dbReference type="PANTHER" id="PTHR30028:SF0">
    <property type="entry name" value="PROTEIN ALUMINUM SENSITIVE 3"/>
    <property type="match status" value="1"/>
</dbReference>
<evidence type="ECO:0000256" key="4">
    <source>
        <dbReference type="ARBA" id="ARBA00022989"/>
    </source>
</evidence>